<comment type="caution">
    <text evidence="2">The sequence shown here is derived from an EMBL/GenBank/DDBJ whole genome shotgun (WGS) entry which is preliminary data.</text>
</comment>
<keyword evidence="3" id="KW-1185">Reference proteome</keyword>
<dbReference type="SUPFAM" id="SSF100950">
    <property type="entry name" value="NagB/RpiA/CoA transferase-like"/>
    <property type="match status" value="1"/>
</dbReference>
<evidence type="ECO:0000259" key="1">
    <source>
        <dbReference type="Pfam" id="PF02589"/>
    </source>
</evidence>
<proteinExistence type="predicted"/>
<accession>A0A4R8MF54</accession>
<protein>
    <submittedName>
        <fullName evidence="2">L-lactate dehydrogenase complex protein LldG</fullName>
    </submittedName>
</protein>
<evidence type="ECO:0000313" key="2">
    <source>
        <dbReference type="EMBL" id="TDY64560.1"/>
    </source>
</evidence>
<feature type="domain" description="LUD" evidence="1">
    <location>
        <begin position="81"/>
        <end position="194"/>
    </location>
</feature>
<dbReference type="Gene3D" id="3.40.50.10420">
    <property type="entry name" value="NagB/RpiA/CoA transferase-like"/>
    <property type="match status" value="1"/>
</dbReference>
<dbReference type="Proteomes" id="UP000294824">
    <property type="component" value="Unassembled WGS sequence"/>
</dbReference>
<evidence type="ECO:0000313" key="3">
    <source>
        <dbReference type="Proteomes" id="UP000294824"/>
    </source>
</evidence>
<dbReference type="InterPro" id="IPR003741">
    <property type="entry name" value="LUD_dom"/>
</dbReference>
<dbReference type="Pfam" id="PF02589">
    <property type="entry name" value="LUD_dom"/>
    <property type="match status" value="1"/>
</dbReference>
<name>A0A4R8MF54_9FLAO</name>
<dbReference type="EMBL" id="SORL01000007">
    <property type="protein sequence ID" value="TDY64560.1"/>
    <property type="molecule type" value="Genomic_DNA"/>
</dbReference>
<sequence>MSSRDKILSRIEANKPDALALPNIDLSLFDEGLDLVQEFTKKAEVVGANVIDMVSNDVVTQVENLFPDAKIKYSAIENTSAFNTIDLANIEKPQDLEDLDILILESELAVAENGSVWVTDKQLPMRVLPFITKHLVIVTSKDNIVSYMHQAYHKINAGNANDFGVFIAGPSKTADIEQSLVIGAHGALSLTLLLK</sequence>
<dbReference type="InterPro" id="IPR024185">
    <property type="entry name" value="FTHF_cligase-like_sf"/>
</dbReference>
<gene>
    <name evidence="2" type="ORF">DFQ06_1472</name>
</gene>
<organism evidence="2 3">
    <name type="scientific">Algibacter lectus</name>
    <dbReference type="NCBI Taxonomy" id="221126"/>
    <lineage>
        <taxon>Bacteria</taxon>
        <taxon>Pseudomonadati</taxon>
        <taxon>Bacteroidota</taxon>
        <taxon>Flavobacteriia</taxon>
        <taxon>Flavobacteriales</taxon>
        <taxon>Flavobacteriaceae</taxon>
        <taxon>Algibacter</taxon>
    </lineage>
</organism>
<dbReference type="AlphaFoldDB" id="A0A4R8MF54"/>
<dbReference type="InterPro" id="IPR037171">
    <property type="entry name" value="NagB/RpiA_transferase-like"/>
</dbReference>
<dbReference type="PANTHER" id="PTHR43682:SF1">
    <property type="entry name" value="LACTATE UTILIZATION PROTEIN C"/>
    <property type="match status" value="1"/>
</dbReference>
<dbReference type="PANTHER" id="PTHR43682">
    <property type="entry name" value="LACTATE UTILIZATION PROTEIN C"/>
    <property type="match status" value="1"/>
</dbReference>
<dbReference type="RefSeq" id="WP_133966846.1">
    <property type="nucleotide sequence ID" value="NZ_SORL01000007.1"/>
</dbReference>
<reference evidence="2 3" key="1">
    <citation type="submission" date="2019-03" db="EMBL/GenBank/DDBJ databases">
        <title>Genomic Encyclopedia of Type Strains, Phase III (KMG-III): the genomes of soil and plant-associated and newly described type strains.</title>
        <authorList>
            <person name="Whitman W."/>
        </authorList>
    </citation>
    <scope>NUCLEOTIDE SEQUENCE [LARGE SCALE GENOMIC DNA]</scope>
    <source>
        <strain evidence="2 3">CECT 8301</strain>
    </source>
</reference>